<evidence type="ECO:0000256" key="2">
    <source>
        <dbReference type="ARBA" id="ARBA00022490"/>
    </source>
</evidence>
<evidence type="ECO:0000256" key="5">
    <source>
        <dbReference type="ARBA" id="ARBA00023054"/>
    </source>
</evidence>
<dbReference type="GO" id="GO:0005524">
    <property type="term" value="F:ATP binding"/>
    <property type="evidence" value="ECO:0007669"/>
    <property type="project" value="UniProtKB-UniRule"/>
</dbReference>
<dbReference type="STRING" id="67003.A0A1X0NPH9"/>
<evidence type="ECO:0000256" key="6">
    <source>
        <dbReference type="PROSITE-ProRule" id="PRU00283"/>
    </source>
</evidence>
<dbReference type="PANTHER" id="PTHR47969">
    <property type="entry name" value="CHROMOSOME-ASSOCIATED KINESIN KIF4A-RELATED"/>
    <property type="match status" value="1"/>
</dbReference>
<keyword evidence="2" id="KW-0963">Cytoplasm</keyword>
<name>A0A1X0NPH9_9TRYP</name>
<dbReference type="VEuPathDB" id="TriTrypDB:TM35_000312260"/>
<dbReference type="OrthoDB" id="3176171at2759"/>
<dbReference type="GO" id="GO:0003777">
    <property type="term" value="F:microtubule motor activity"/>
    <property type="evidence" value="ECO:0007669"/>
    <property type="project" value="InterPro"/>
</dbReference>
<dbReference type="PRINTS" id="PR00380">
    <property type="entry name" value="KINESINHEAVY"/>
</dbReference>
<protein>
    <recommendedName>
        <fullName evidence="7">Kinesin-like protein</fullName>
    </recommendedName>
</protein>
<keyword evidence="3 6" id="KW-0547">Nucleotide-binding</keyword>
<feature type="coiled-coil region" evidence="8">
    <location>
        <begin position="699"/>
        <end position="801"/>
    </location>
</feature>
<feature type="coiled-coil region" evidence="8">
    <location>
        <begin position="860"/>
        <end position="894"/>
    </location>
</feature>
<comment type="caution">
    <text evidence="10">The sequence shown here is derived from an EMBL/GenBank/DDBJ whole genome shotgun (WGS) entry which is preliminary data.</text>
</comment>
<dbReference type="PROSITE" id="PS50067">
    <property type="entry name" value="KINESIN_MOTOR_2"/>
    <property type="match status" value="1"/>
</dbReference>
<dbReference type="GeneID" id="39988487"/>
<evidence type="ECO:0000256" key="7">
    <source>
        <dbReference type="RuleBase" id="RU000394"/>
    </source>
</evidence>
<evidence type="ECO:0000256" key="3">
    <source>
        <dbReference type="ARBA" id="ARBA00022741"/>
    </source>
</evidence>
<feature type="coiled-coil region" evidence="8">
    <location>
        <begin position="498"/>
        <end position="649"/>
    </location>
</feature>
<dbReference type="GO" id="GO:0051231">
    <property type="term" value="P:spindle elongation"/>
    <property type="evidence" value="ECO:0007669"/>
    <property type="project" value="TreeGrafter"/>
</dbReference>
<dbReference type="SUPFAM" id="SSF52540">
    <property type="entry name" value="P-loop containing nucleoside triphosphate hydrolases"/>
    <property type="match status" value="1"/>
</dbReference>
<gene>
    <name evidence="10" type="ORF">TM35_000312260</name>
</gene>
<dbReference type="Gene3D" id="1.20.5.1160">
    <property type="entry name" value="Vasodilator-stimulated phosphoprotein"/>
    <property type="match status" value="1"/>
</dbReference>
<dbReference type="InterPro" id="IPR001752">
    <property type="entry name" value="Kinesin_motor_dom"/>
</dbReference>
<dbReference type="PANTHER" id="PTHR47969:SF15">
    <property type="entry name" value="CHROMOSOME-ASSOCIATED KINESIN KIF4A-RELATED"/>
    <property type="match status" value="1"/>
</dbReference>
<dbReference type="InterPro" id="IPR027417">
    <property type="entry name" value="P-loop_NTPase"/>
</dbReference>
<accession>A0A1X0NPH9</accession>
<proteinExistence type="inferred from homology"/>
<evidence type="ECO:0000256" key="4">
    <source>
        <dbReference type="ARBA" id="ARBA00022840"/>
    </source>
</evidence>
<dbReference type="InterPro" id="IPR036961">
    <property type="entry name" value="Kinesin_motor_dom_sf"/>
</dbReference>
<dbReference type="PROSITE" id="PS00411">
    <property type="entry name" value="KINESIN_MOTOR_1"/>
    <property type="match status" value="1"/>
</dbReference>
<dbReference type="InterPro" id="IPR027640">
    <property type="entry name" value="Kinesin-like_fam"/>
</dbReference>
<evidence type="ECO:0000256" key="1">
    <source>
        <dbReference type="ARBA" id="ARBA00004496"/>
    </source>
</evidence>
<organism evidence="10 11">
    <name type="scientific">Trypanosoma theileri</name>
    <dbReference type="NCBI Taxonomy" id="67003"/>
    <lineage>
        <taxon>Eukaryota</taxon>
        <taxon>Discoba</taxon>
        <taxon>Euglenozoa</taxon>
        <taxon>Kinetoplastea</taxon>
        <taxon>Metakinetoplastina</taxon>
        <taxon>Trypanosomatida</taxon>
        <taxon>Trypanosomatidae</taxon>
        <taxon>Trypanosoma</taxon>
    </lineage>
</organism>
<evidence type="ECO:0000313" key="10">
    <source>
        <dbReference type="EMBL" id="ORC86040.1"/>
    </source>
</evidence>
<keyword evidence="4 6" id="KW-0067">ATP-binding</keyword>
<comment type="similarity">
    <text evidence="6 7">Belongs to the TRAFAC class myosin-kinesin ATPase superfamily. Kinesin family.</text>
</comment>
<keyword evidence="11" id="KW-1185">Reference proteome</keyword>
<dbReference type="GO" id="GO:0005874">
    <property type="term" value="C:microtubule"/>
    <property type="evidence" value="ECO:0007669"/>
    <property type="project" value="UniProtKB-KW"/>
</dbReference>
<evidence type="ECO:0000313" key="11">
    <source>
        <dbReference type="Proteomes" id="UP000192257"/>
    </source>
</evidence>
<feature type="domain" description="Kinesin motor" evidence="9">
    <location>
        <begin position="3"/>
        <end position="369"/>
    </location>
</feature>
<dbReference type="Pfam" id="PF00225">
    <property type="entry name" value="Kinesin"/>
    <property type="match status" value="2"/>
</dbReference>
<keyword evidence="6 7" id="KW-0505">Motor protein</keyword>
<sequence length="924" mass="104733">MENIRVLVRVRPFLPDEEEQPYLTVRGHQISVGDERQFAFDNIFDMEASNKTVNEAIVGPLVDAFVKGYTVSTIAYGQTGAGKTHTMSSLSSDVVRRVYELLKVNPITTNSTVTVDSGTINSTTNINDGDNTDPPLFNRKPEFRFSAVEVYNEHVSDLIASMTAASQPSVSLASASLGPSLPLREGARCGVYIQGLSEVTVDSEEELLAWFERSTANRRTASTLMNITSSRSHCLLTVTLTHNGTVSRFGLVDLAGSERIKKAYGRRFSTGGIDGTDDERAAARSIEIASRMREGISINSGLLALGNVIVALCERKSHVPYRTSKLTRLLQPMLSGNSKTTMIACVSPCVSSFEETLNTLKYADRAKSIRTTPFQVATSCTTLEDAEKTILWLRKQLEDAHEQLRDHQSLSSYAFQEKEKTRLEEVEELLARERSLTTRLQEDLFNAEYTAMVEVEKRKSLEKRLQELEAGYQTNMDVVESDVAKQVEDITFLDEGNSEVKRSLLDQLEAERDELKALKEEKEADTARLARLGETVSSLDHEVDDSIQEKLSREIESKERLIHQLVQQNEEAAQALEHSKKRQDEMMSVKRRLEEELARAEAKLETTEMERYGKEKERRKLQAHYQQRLRKAEEEVAEYRRKVQEATSLVNAREANAEMIKQLQAHVLEMNDELNRQRFTVREGQQRVQKMTLSHAQEVSQLQKQMRESEAQVARLQVQLQKKEREIARVKNSVTAVNNRRQTVSHHTVIPKNDHSNGRADDIQKDINVELMALANLEKEIDELTEDRDELRKALSQAKKHTGGMPNWKKALKGFTLRLQYVEDALQSGNLNEGQESQYRNEKSDIQKKISQLKSLEPVFAQASKQLEELDDNIDTLQEARKYHLRRVRRLQNEVSTSVEGTVRASDLLRRGVGNNTAPVKQRG</sequence>
<keyword evidence="5 8" id="KW-0175">Coiled coil</keyword>
<dbReference type="EMBL" id="NBCO01000031">
    <property type="protein sequence ID" value="ORC86040.1"/>
    <property type="molecule type" value="Genomic_DNA"/>
</dbReference>
<dbReference type="Gene3D" id="3.40.850.10">
    <property type="entry name" value="Kinesin motor domain"/>
    <property type="match status" value="1"/>
</dbReference>
<dbReference type="Proteomes" id="UP000192257">
    <property type="component" value="Unassembled WGS sequence"/>
</dbReference>
<dbReference type="RefSeq" id="XP_028880106.1">
    <property type="nucleotide sequence ID" value="XM_029028707.1"/>
</dbReference>
<evidence type="ECO:0000256" key="8">
    <source>
        <dbReference type="SAM" id="Coils"/>
    </source>
</evidence>
<dbReference type="GO" id="GO:0005875">
    <property type="term" value="C:microtubule associated complex"/>
    <property type="evidence" value="ECO:0007669"/>
    <property type="project" value="TreeGrafter"/>
</dbReference>
<dbReference type="GO" id="GO:0007018">
    <property type="term" value="P:microtubule-based movement"/>
    <property type="evidence" value="ECO:0007669"/>
    <property type="project" value="InterPro"/>
</dbReference>
<dbReference type="GO" id="GO:0008017">
    <property type="term" value="F:microtubule binding"/>
    <property type="evidence" value="ECO:0007669"/>
    <property type="project" value="InterPro"/>
</dbReference>
<feature type="binding site" evidence="6">
    <location>
        <begin position="77"/>
        <end position="84"/>
    </location>
    <ligand>
        <name>ATP</name>
        <dbReference type="ChEBI" id="CHEBI:30616"/>
    </ligand>
</feature>
<dbReference type="AlphaFoldDB" id="A0A1X0NPH9"/>
<feature type="coiled-coil region" evidence="8">
    <location>
        <begin position="383"/>
        <end position="443"/>
    </location>
</feature>
<dbReference type="GO" id="GO:0005737">
    <property type="term" value="C:cytoplasm"/>
    <property type="evidence" value="ECO:0007669"/>
    <property type="project" value="UniProtKB-SubCell"/>
</dbReference>
<dbReference type="GO" id="GO:0007052">
    <property type="term" value="P:mitotic spindle organization"/>
    <property type="evidence" value="ECO:0007669"/>
    <property type="project" value="TreeGrafter"/>
</dbReference>
<keyword evidence="7" id="KW-0493">Microtubule</keyword>
<dbReference type="InterPro" id="IPR019821">
    <property type="entry name" value="Kinesin_motor_CS"/>
</dbReference>
<comment type="subcellular location">
    <subcellularLocation>
        <location evidence="1">Cytoplasm</location>
    </subcellularLocation>
</comment>
<dbReference type="SMART" id="SM00129">
    <property type="entry name" value="KISc"/>
    <property type="match status" value="1"/>
</dbReference>
<evidence type="ECO:0000259" key="9">
    <source>
        <dbReference type="PROSITE" id="PS50067"/>
    </source>
</evidence>
<reference evidence="10 11" key="1">
    <citation type="submission" date="2017-03" db="EMBL/GenBank/DDBJ databases">
        <title>An alternative strategy for trypanosome survival in the mammalian bloodstream revealed through genome and transcriptome analysis of the ubiquitous bovine parasite Trypanosoma (Megatrypanum) theileri.</title>
        <authorList>
            <person name="Kelly S."/>
            <person name="Ivens A."/>
            <person name="Mott A."/>
            <person name="O'Neill E."/>
            <person name="Emms D."/>
            <person name="Macleod O."/>
            <person name="Voorheis P."/>
            <person name="Matthews J."/>
            <person name="Matthews K."/>
            <person name="Carrington M."/>
        </authorList>
    </citation>
    <scope>NUCLEOTIDE SEQUENCE [LARGE SCALE GENOMIC DNA]</scope>
    <source>
        <strain evidence="10">Edinburgh</strain>
    </source>
</reference>
<dbReference type="Pfam" id="PF25764">
    <property type="entry name" value="KIF21A_4th"/>
    <property type="match status" value="1"/>
</dbReference>